<dbReference type="Proteomes" id="UP000473574">
    <property type="component" value="Unassembled WGS sequence"/>
</dbReference>
<dbReference type="NCBIfam" id="TIGR01730">
    <property type="entry name" value="RND_mfp"/>
    <property type="match status" value="1"/>
</dbReference>
<evidence type="ECO:0000256" key="5">
    <source>
        <dbReference type="SAM" id="Phobius"/>
    </source>
</evidence>
<evidence type="ECO:0000256" key="2">
    <source>
        <dbReference type="ARBA" id="ARBA00009477"/>
    </source>
</evidence>
<proteinExistence type="inferred from homology"/>
<dbReference type="InterPro" id="IPR006143">
    <property type="entry name" value="RND_pump_MFP"/>
</dbReference>
<dbReference type="SUPFAM" id="SSF56954">
    <property type="entry name" value="Outer membrane efflux proteins (OEP)"/>
    <property type="match status" value="1"/>
</dbReference>
<feature type="coiled-coil region" evidence="4">
    <location>
        <begin position="152"/>
        <end position="217"/>
    </location>
</feature>
<keyword evidence="5" id="KW-1133">Transmembrane helix</keyword>
<feature type="transmembrane region" description="Helical" evidence="5">
    <location>
        <begin position="48"/>
        <end position="67"/>
    </location>
</feature>
<keyword evidence="5" id="KW-0472">Membrane</keyword>
<dbReference type="PANTHER" id="PTHR32347">
    <property type="entry name" value="EFFLUX SYSTEM COMPONENT YKNX-RELATED"/>
    <property type="match status" value="1"/>
</dbReference>
<dbReference type="Pfam" id="PF25967">
    <property type="entry name" value="RND-MFP_C"/>
    <property type="match status" value="1"/>
</dbReference>
<sequence length="451" mass="48807">MQGTSWAFAVWVSGTMTDARSPEQPGETLLTAVEPLSANPRSLRYRAIAIWLLGFAALAGAATWGYMRYRAPSSEPIAVPLHTVERSTVELTVTSGGTLALGGQQTLKSPQNEATVEQVLVEVRTLVEAGQPLLILRDRSNEREVRSQQVEIQKIQLDLNRNQEKVTEVEQRVAAAIEQYQESQELAAQGFISEDEVREDENDLDRVRSELKDAQLTVIKSELDLKTAAETLDLLEQQFNDRVITSPIEGVVLEVQVSAGEAIATDKSLLTLGDPTQEIVNLQLSTLDAAKVSLNQPARIRAIGPDAQDFDGRVVALAPQALSASNGGGSSQEGQARVTAQVKLDSASQALIPGSFVSVDIITEQQKDVLVVPPEAIQRDQGEPFVWIRNQRGNATQQPIELGLQGLDLVAVTEGLNVGDQIALVPPTMTVTPGMPLSDSPAFPIPEEFDQ</sequence>
<dbReference type="GO" id="GO:0022857">
    <property type="term" value="F:transmembrane transporter activity"/>
    <property type="evidence" value="ECO:0007669"/>
    <property type="project" value="InterPro"/>
</dbReference>
<dbReference type="Gene3D" id="2.40.50.100">
    <property type="match status" value="1"/>
</dbReference>
<evidence type="ECO:0000313" key="7">
    <source>
        <dbReference type="EMBL" id="NEZ62712.1"/>
    </source>
</evidence>
<evidence type="ECO:0000259" key="6">
    <source>
        <dbReference type="Pfam" id="PF25967"/>
    </source>
</evidence>
<evidence type="ECO:0000256" key="4">
    <source>
        <dbReference type="SAM" id="Coils"/>
    </source>
</evidence>
<protein>
    <submittedName>
        <fullName evidence="7">Efflux RND transporter periplasmic adaptor subunit</fullName>
    </submittedName>
</protein>
<dbReference type="PANTHER" id="PTHR32347:SF23">
    <property type="entry name" value="BLL5650 PROTEIN"/>
    <property type="match status" value="1"/>
</dbReference>
<dbReference type="GO" id="GO:0016020">
    <property type="term" value="C:membrane"/>
    <property type="evidence" value="ECO:0007669"/>
    <property type="project" value="InterPro"/>
</dbReference>
<evidence type="ECO:0000313" key="8">
    <source>
        <dbReference type="Proteomes" id="UP000473574"/>
    </source>
</evidence>
<dbReference type="InterPro" id="IPR050465">
    <property type="entry name" value="UPF0194_transport"/>
</dbReference>
<reference evidence="7 8" key="1">
    <citation type="journal article" date="2020" name="Microb. Ecol.">
        <title>Ecogenomics of the Marine Benthic Filamentous Cyanobacterium Adonisia.</title>
        <authorList>
            <person name="Walter J.M."/>
            <person name="Coutinho F.H."/>
            <person name="Leomil L."/>
            <person name="Hargreaves P.I."/>
            <person name="Campeao M.E."/>
            <person name="Vieira V.V."/>
            <person name="Silva B.S."/>
            <person name="Fistarol G.O."/>
            <person name="Salomon P.S."/>
            <person name="Sawabe T."/>
            <person name="Mino S."/>
            <person name="Hosokawa M."/>
            <person name="Miyashita H."/>
            <person name="Maruyama F."/>
            <person name="van Verk M.C."/>
            <person name="Dutilh B.E."/>
            <person name="Thompson C.C."/>
            <person name="Thompson F.L."/>
        </authorList>
    </citation>
    <scope>NUCLEOTIDE SEQUENCE [LARGE SCALE GENOMIC DNA]</scope>
    <source>
        <strain evidence="7 8">CCMR0082</strain>
    </source>
</reference>
<dbReference type="Gene3D" id="2.40.420.20">
    <property type="match status" value="1"/>
</dbReference>
<dbReference type="Gene3D" id="2.40.30.170">
    <property type="match status" value="1"/>
</dbReference>
<accession>A0A6M0S4A9</accession>
<keyword evidence="5" id="KW-0812">Transmembrane</keyword>
<name>A0A6M0S4A9_9CYAN</name>
<organism evidence="7 8">
    <name type="scientific">Adonisia turfae CCMR0082</name>
    <dbReference type="NCBI Taxonomy" id="2304604"/>
    <lineage>
        <taxon>Bacteria</taxon>
        <taxon>Bacillati</taxon>
        <taxon>Cyanobacteriota</taxon>
        <taxon>Adonisia</taxon>
        <taxon>Adonisia turfae</taxon>
    </lineage>
</organism>
<gene>
    <name evidence="7" type="ORF">D0962_07950</name>
</gene>
<comment type="caution">
    <text evidence="7">The sequence shown here is derived from an EMBL/GenBank/DDBJ whole genome shotgun (WGS) entry which is preliminary data.</text>
</comment>
<comment type="similarity">
    <text evidence="2">Belongs to the membrane fusion protein (MFP) (TC 8.A.1) family.</text>
</comment>
<dbReference type="SUPFAM" id="SSF111369">
    <property type="entry name" value="HlyD-like secretion proteins"/>
    <property type="match status" value="1"/>
</dbReference>
<dbReference type="GO" id="GO:0030313">
    <property type="term" value="C:cell envelope"/>
    <property type="evidence" value="ECO:0007669"/>
    <property type="project" value="UniProtKB-SubCell"/>
</dbReference>
<keyword evidence="3 4" id="KW-0175">Coiled coil</keyword>
<comment type="subcellular location">
    <subcellularLocation>
        <location evidence="1">Cell envelope</location>
    </subcellularLocation>
</comment>
<dbReference type="EMBL" id="QZCE01000001">
    <property type="protein sequence ID" value="NEZ62712.1"/>
    <property type="molecule type" value="Genomic_DNA"/>
</dbReference>
<dbReference type="InterPro" id="IPR058627">
    <property type="entry name" value="MdtA-like_C"/>
</dbReference>
<feature type="domain" description="Multidrug resistance protein MdtA-like C-terminal permuted SH3" evidence="6">
    <location>
        <begin position="368"/>
        <end position="422"/>
    </location>
</feature>
<evidence type="ECO:0000256" key="3">
    <source>
        <dbReference type="ARBA" id="ARBA00023054"/>
    </source>
</evidence>
<dbReference type="Gene3D" id="1.10.287.470">
    <property type="entry name" value="Helix hairpin bin"/>
    <property type="match status" value="1"/>
</dbReference>
<evidence type="ECO:0000256" key="1">
    <source>
        <dbReference type="ARBA" id="ARBA00004196"/>
    </source>
</evidence>
<dbReference type="AlphaFoldDB" id="A0A6M0S4A9"/>